<comment type="caution">
    <text evidence="8">The sequence shown here is derived from an EMBL/GenBank/DDBJ whole genome shotgun (WGS) entry which is preliminary data.</text>
</comment>
<evidence type="ECO:0000313" key="8">
    <source>
        <dbReference type="EMBL" id="MFC5475258.1"/>
    </source>
</evidence>
<dbReference type="NCBIfam" id="NF008424">
    <property type="entry name" value="PRK11253.1"/>
    <property type="match status" value="1"/>
</dbReference>
<dbReference type="PANTHER" id="PTHR30237">
    <property type="entry name" value="MURAMOYLTETRAPEPTIDE CARBOXYPEPTIDASE"/>
    <property type="match status" value="1"/>
</dbReference>
<evidence type="ECO:0000256" key="5">
    <source>
        <dbReference type="ARBA" id="ARBA00022825"/>
    </source>
</evidence>
<keyword evidence="9" id="KW-1185">Reference proteome</keyword>
<organism evidence="8 9">
    <name type="scientific">Paraherbaspirillum soli</name>
    <dbReference type="NCBI Taxonomy" id="631222"/>
    <lineage>
        <taxon>Bacteria</taxon>
        <taxon>Pseudomonadati</taxon>
        <taxon>Pseudomonadota</taxon>
        <taxon>Betaproteobacteria</taxon>
        <taxon>Burkholderiales</taxon>
        <taxon>Oxalobacteraceae</taxon>
        <taxon>Paraherbaspirillum</taxon>
    </lineage>
</organism>
<feature type="domain" description="LD-carboxypeptidase N-terminal" evidence="6">
    <location>
        <begin position="15"/>
        <end position="132"/>
    </location>
</feature>
<gene>
    <name evidence="8" type="primary">ldcA</name>
    <name evidence="8" type="ORF">ACFPM8_14960</name>
</gene>
<sequence length="313" mass="34570">MTKTLQYQHQTQIGVALIAPGGYALDEQALARGIQALRTQGCVVHDYYDHDAKHQRFGGTDAARVEQIYAAIDNPQVQVVLALRGSYGMSRLLPLLDFRRLAASKKLFVGHSDVTAFHLALLAQTGMQSFAGPMLCSDFGDVELSDFTLSHFWQCLQQPEQTVTVSAPNNPEVNVSGMLWGGNLAMLNHLVGTPYLPQIEDGILFLEDIGEHPYRIERMLLQLKYAGILGRQQAILLGDFSNYRLAEHDNGYDFDAMLTYLRAHVSVPILTGLPFGHIRDKLTLPVGAQAHLIADANGFQLTTHNKLTLAGQF</sequence>
<comment type="similarity">
    <text evidence="1">Belongs to the peptidase S66 family.</text>
</comment>
<dbReference type="CDD" id="cd07025">
    <property type="entry name" value="Peptidase_S66"/>
    <property type="match status" value="1"/>
</dbReference>
<protein>
    <submittedName>
        <fullName evidence="8">Muramoyltetrapeptide carboxypeptidase</fullName>
        <ecNumber evidence="8">3.4.17.13</ecNumber>
    </submittedName>
</protein>
<dbReference type="RefSeq" id="WP_378998383.1">
    <property type="nucleotide sequence ID" value="NZ_JBHSMT010000026.1"/>
</dbReference>
<dbReference type="SUPFAM" id="SSF141986">
    <property type="entry name" value="LD-carboxypeptidase A C-terminal domain-like"/>
    <property type="match status" value="1"/>
</dbReference>
<dbReference type="InterPro" id="IPR040449">
    <property type="entry name" value="Peptidase_S66_N"/>
</dbReference>
<dbReference type="InterPro" id="IPR003507">
    <property type="entry name" value="S66_fam"/>
</dbReference>
<keyword evidence="2 8" id="KW-0121">Carboxypeptidase</keyword>
<dbReference type="GO" id="GO:0106415">
    <property type="term" value="F:muramoyltetrapeptide carboxypeptidase activity"/>
    <property type="evidence" value="ECO:0007669"/>
    <property type="project" value="UniProtKB-EC"/>
</dbReference>
<dbReference type="InterPro" id="IPR029062">
    <property type="entry name" value="Class_I_gatase-like"/>
</dbReference>
<dbReference type="InterPro" id="IPR027461">
    <property type="entry name" value="Carboxypeptidase_A_C_sf"/>
</dbReference>
<keyword evidence="4 8" id="KW-0378">Hydrolase</keyword>
<dbReference type="SUPFAM" id="SSF52317">
    <property type="entry name" value="Class I glutamine amidotransferase-like"/>
    <property type="match status" value="1"/>
</dbReference>
<feature type="domain" description="LD-carboxypeptidase C-terminal" evidence="7">
    <location>
        <begin position="176"/>
        <end position="292"/>
    </location>
</feature>
<reference evidence="9" key="1">
    <citation type="journal article" date="2019" name="Int. J. Syst. Evol. Microbiol.">
        <title>The Global Catalogue of Microorganisms (GCM) 10K type strain sequencing project: providing services to taxonomists for standard genome sequencing and annotation.</title>
        <authorList>
            <consortium name="The Broad Institute Genomics Platform"/>
            <consortium name="The Broad Institute Genome Sequencing Center for Infectious Disease"/>
            <person name="Wu L."/>
            <person name="Ma J."/>
        </authorList>
    </citation>
    <scope>NUCLEOTIDE SEQUENCE [LARGE SCALE GENOMIC DNA]</scope>
    <source>
        <strain evidence="9">JCM 17066</strain>
    </source>
</reference>
<dbReference type="Pfam" id="PF02016">
    <property type="entry name" value="Peptidase_S66"/>
    <property type="match status" value="1"/>
</dbReference>
<evidence type="ECO:0000259" key="7">
    <source>
        <dbReference type="Pfam" id="PF17676"/>
    </source>
</evidence>
<accession>A0ABW0MAM6</accession>
<evidence type="ECO:0000256" key="4">
    <source>
        <dbReference type="ARBA" id="ARBA00022801"/>
    </source>
</evidence>
<evidence type="ECO:0000313" key="9">
    <source>
        <dbReference type="Proteomes" id="UP001596045"/>
    </source>
</evidence>
<evidence type="ECO:0000256" key="2">
    <source>
        <dbReference type="ARBA" id="ARBA00022645"/>
    </source>
</evidence>
<proteinExistence type="inferred from homology"/>
<dbReference type="PANTHER" id="PTHR30237:SF2">
    <property type="entry name" value="MUREIN TETRAPEPTIDE CARBOXYPEPTIDASE"/>
    <property type="match status" value="1"/>
</dbReference>
<name>A0ABW0MAM6_9BURK</name>
<dbReference type="PIRSF" id="PIRSF028757">
    <property type="entry name" value="LD-carboxypeptidase"/>
    <property type="match status" value="1"/>
</dbReference>
<dbReference type="EC" id="3.4.17.13" evidence="8"/>
<dbReference type="EMBL" id="JBHSMT010000026">
    <property type="protein sequence ID" value="MFC5475258.1"/>
    <property type="molecule type" value="Genomic_DNA"/>
</dbReference>
<dbReference type="InterPro" id="IPR027478">
    <property type="entry name" value="LdcA_N"/>
</dbReference>
<evidence type="ECO:0000256" key="3">
    <source>
        <dbReference type="ARBA" id="ARBA00022670"/>
    </source>
</evidence>
<dbReference type="InterPro" id="IPR040921">
    <property type="entry name" value="Peptidase_S66C"/>
</dbReference>
<dbReference type="Gene3D" id="3.40.50.10740">
    <property type="entry name" value="Class I glutamine amidotransferase-like"/>
    <property type="match status" value="1"/>
</dbReference>
<evidence type="ECO:0000259" key="6">
    <source>
        <dbReference type="Pfam" id="PF02016"/>
    </source>
</evidence>
<keyword evidence="5" id="KW-0720">Serine protease</keyword>
<keyword evidence="3" id="KW-0645">Protease</keyword>
<dbReference type="Proteomes" id="UP001596045">
    <property type="component" value="Unassembled WGS sequence"/>
</dbReference>
<dbReference type="Pfam" id="PF17676">
    <property type="entry name" value="Peptidase_S66C"/>
    <property type="match status" value="1"/>
</dbReference>
<evidence type="ECO:0000256" key="1">
    <source>
        <dbReference type="ARBA" id="ARBA00010233"/>
    </source>
</evidence>
<dbReference type="Gene3D" id="3.50.30.60">
    <property type="entry name" value="LD-carboxypeptidase A C-terminal domain-like"/>
    <property type="match status" value="1"/>
</dbReference>